<reference evidence="1 2" key="1">
    <citation type="submission" date="2018-06" db="EMBL/GenBank/DDBJ databases">
        <authorList>
            <consortium name="Pathogen Informatics"/>
            <person name="Doyle S."/>
        </authorList>
    </citation>
    <scope>NUCLEOTIDE SEQUENCE [LARGE SCALE GENOMIC DNA]</scope>
    <source>
        <strain evidence="1 2">NCTC11647</strain>
    </source>
</reference>
<evidence type="ECO:0000313" key="1">
    <source>
        <dbReference type="EMBL" id="SPY28072.1"/>
    </source>
</evidence>
<sequence length="70" mass="8015">MKLIQFEFICSRPVPFYAALCNHFLATEHLEISISGKNNRYLIEAVGKQAEIEQLAERISKSFMVSVWPA</sequence>
<dbReference type="OrthoDB" id="5808866at2"/>
<dbReference type="EMBL" id="UATL01000001">
    <property type="protein sequence ID" value="SPY28072.1"/>
    <property type="molecule type" value="Genomic_DNA"/>
</dbReference>
<dbReference type="RefSeq" id="WP_050787763.1">
    <property type="nucleotide sequence ID" value="NZ_PYOG01000005.1"/>
</dbReference>
<proteinExistence type="predicted"/>
<dbReference type="AlphaFoldDB" id="A0A2T3QM05"/>
<dbReference type="Proteomes" id="UP000251647">
    <property type="component" value="Unassembled WGS sequence"/>
</dbReference>
<evidence type="ECO:0000313" key="2">
    <source>
        <dbReference type="Proteomes" id="UP000251647"/>
    </source>
</evidence>
<organism evidence="1 2">
    <name type="scientific">Photobacterium damselae</name>
    <dbReference type="NCBI Taxonomy" id="38293"/>
    <lineage>
        <taxon>Bacteria</taxon>
        <taxon>Pseudomonadati</taxon>
        <taxon>Pseudomonadota</taxon>
        <taxon>Gammaproteobacteria</taxon>
        <taxon>Vibrionales</taxon>
        <taxon>Vibrionaceae</taxon>
        <taxon>Photobacterium</taxon>
    </lineage>
</organism>
<gene>
    <name evidence="1" type="ORF">NCTC11647_01159</name>
</gene>
<accession>A0A2T3QM05</accession>
<name>A0A2T3QM05_PHODM</name>
<protein>
    <submittedName>
        <fullName evidence="1">Uncharacterized protein</fullName>
    </submittedName>
</protein>